<evidence type="ECO:0000256" key="1">
    <source>
        <dbReference type="ARBA" id="ARBA00008984"/>
    </source>
</evidence>
<dbReference type="PANTHER" id="PTHR33279">
    <property type="entry name" value="SULFUR CARRIER PROTEIN YEDF-RELATED"/>
    <property type="match status" value="1"/>
</dbReference>
<reference evidence="3 4" key="1">
    <citation type="submission" date="2024-04" db="EMBL/GenBank/DDBJ databases">
        <title>Draft genome sequence of Pseudophaeobacter arcticus NBRC 116598.</title>
        <authorList>
            <person name="Miyakawa T."/>
            <person name="Kusuya Y."/>
            <person name="Miura T."/>
        </authorList>
    </citation>
    <scope>NUCLEOTIDE SEQUENCE [LARGE SCALE GENOMIC DNA]</scope>
    <source>
        <strain evidence="3 4">SU-CL00105</strain>
    </source>
</reference>
<comment type="caution">
    <text evidence="3">The sequence shown here is derived from an EMBL/GenBank/DDBJ whole genome shotgun (WGS) entry which is preliminary data.</text>
</comment>
<protein>
    <submittedName>
        <fullName evidence="3">Sulfurtransferase TusA family protein</fullName>
    </submittedName>
</protein>
<dbReference type="PROSITE" id="PS01148">
    <property type="entry name" value="UPF0033"/>
    <property type="match status" value="1"/>
</dbReference>
<name>A0ABQ0ANF2_9RHOB</name>
<dbReference type="CDD" id="cd00291">
    <property type="entry name" value="SirA_YedF_YeeD"/>
    <property type="match status" value="1"/>
</dbReference>
<sequence>MADYLKDMTEFISDSDATLDAIGLLCPLPVLKARKRLKSMAAGEVLQVLADDPAALIDIPHFCTESGYEFLGQDTGDGYQIYQIRKTG</sequence>
<dbReference type="InterPro" id="IPR001455">
    <property type="entry name" value="TusA-like"/>
</dbReference>
<dbReference type="InterPro" id="IPR036868">
    <property type="entry name" value="TusA-like_sf"/>
</dbReference>
<comment type="similarity">
    <text evidence="1">Belongs to the sulfur carrier protein TusA family.</text>
</comment>
<proteinExistence type="inferred from homology"/>
<organism evidence="3 4">
    <name type="scientific">Pseudophaeobacter arcticus</name>
    <dbReference type="NCBI Taxonomy" id="385492"/>
    <lineage>
        <taxon>Bacteria</taxon>
        <taxon>Pseudomonadati</taxon>
        <taxon>Pseudomonadota</taxon>
        <taxon>Alphaproteobacteria</taxon>
        <taxon>Rhodobacterales</taxon>
        <taxon>Paracoccaceae</taxon>
        <taxon>Pseudophaeobacter</taxon>
    </lineage>
</organism>
<keyword evidence="4" id="KW-1185">Reference proteome</keyword>
<dbReference type="SUPFAM" id="SSF64307">
    <property type="entry name" value="SirA-like"/>
    <property type="match status" value="1"/>
</dbReference>
<dbReference type="PANTHER" id="PTHR33279:SF2">
    <property type="entry name" value="SULFUR CARRIER PROTEIN TUSA"/>
    <property type="match status" value="1"/>
</dbReference>
<dbReference type="EMBL" id="BAABWU010000011">
    <property type="protein sequence ID" value="GAA6197403.1"/>
    <property type="molecule type" value="Genomic_DNA"/>
</dbReference>
<accession>A0ABQ0ANF2</accession>
<gene>
    <name evidence="3" type="ORF">NBRC116598_28470</name>
</gene>
<feature type="domain" description="UPF0033" evidence="2">
    <location>
        <begin position="19"/>
        <end position="43"/>
    </location>
</feature>
<evidence type="ECO:0000313" key="4">
    <source>
        <dbReference type="Proteomes" id="UP001441944"/>
    </source>
</evidence>
<dbReference type="Gene3D" id="3.30.110.40">
    <property type="entry name" value="TusA-like domain"/>
    <property type="match status" value="1"/>
</dbReference>
<evidence type="ECO:0000259" key="2">
    <source>
        <dbReference type="PROSITE" id="PS01148"/>
    </source>
</evidence>
<evidence type="ECO:0000313" key="3">
    <source>
        <dbReference type="EMBL" id="GAA6197403.1"/>
    </source>
</evidence>
<dbReference type="Proteomes" id="UP001441944">
    <property type="component" value="Unassembled WGS sequence"/>
</dbReference>
<dbReference type="Pfam" id="PF01206">
    <property type="entry name" value="TusA"/>
    <property type="match status" value="1"/>
</dbReference>